<accession>A0A1R4KC67</accession>
<protein>
    <submittedName>
        <fullName evidence="2">Uncharacterized protein</fullName>
    </submittedName>
</protein>
<keyword evidence="3" id="KW-1185">Reference proteome</keyword>
<sequence>MGRSAAPQGAAATPDPVALSARARVALVWSCIGLLLATAVVAGAGSLSRELYSAEAFVGRYLDALADGDAAAALALPGARPAEAPNVSTALLRGDVLPDYRDVAAHDTGVDAEGRHLVIASATVDGVPVSGTLLVERAGTRLGVLPEWRFAASPTAPVELRIEHTPGFSLNGRELDVRQLGVERAFSHSFDVVLFAPGRYTVERDDPYVAAAPESLTVGDPGRATSLTLDANATPAFTQLVSDAVHRKLDECAAEHALYPQGCPFGYDVEDRIEGEPEWHIRSYPTVRLVPGAEGWALEPTTFEAEITLTVRSLFDGSVSTSTERVSSGIGGDISLDGDRATVTLRAE</sequence>
<feature type="transmembrane region" description="Helical" evidence="1">
    <location>
        <begin position="26"/>
        <end position="47"/>
    </location>
</feature>
<gene>
    <name evidence="2" type="ORF">FM119_12950</name>
</gene>
<evidence type="ECO:0000256" key="1">
    <source>
        <dbReference type="SAM" id="Phobius"/>
    </source>
</evidence>
<dbReference type="Proteomes" id="UP000196778">
    <property type="component" value="Unassembled WGS sequence"/>
</dbReference>
<evidence type="ECO:0000313" key="3">
    <source>
        <dbReference type="Proteomes" id="UP000196778"/>
    </source>
</evidence>
<keyword evidence="1" id="KW-0472">Membrane</keyword>
<keyword evidence="1" id="KW-0812">Transmembrane</keyword>
<name>A0A1R4KC67_9MICO</name>
<evidence type="ECO:0000313" key="2">
    <source>
        <dbReference type="EMBL" id="SJN41906.1"/>
    </source>
</evidence>
<dbReference type="AlphaFoldDB" id="A0A1R4KC67"/>
<reference evidence="3" key="1">
    <citation type="submission" date="2017-02" db="EMBL/GenBank/DDBJ databases">
        <authorList>
            <person name="Dridi B."/>
        </authorList>
    </citation>
    <scope>NUCLEOTIDE SEQUENCE [LARGE SCALE GENOMIC DNA]</scope>
    <source>
        <strain evidence="3">EB411</strain>
    </source>
</reference>
<proteinExistence type="predicted"/>
<dbReference type="EMBL" id="FUKR01000075">
    <property type="protein sequence ID" value="SJN41906.1"/>
    <property type="molecule type" value="Genomic_DNA"/>
</dbReference>
<keyword evidence="1" id="KW-1133">Transmembrane helix</keyword>
<organism evidence="2 3">
    <name type="scientific">Mycetocola reblochoni REB411</name>
    <dbReference type="NCBI Taxonomy" id="1255698"/>
    <lineage>
        <taxon>Bacteria</taxon>
        <taxon>Bacillati</taxon>
        <taxon>Actinomycetota</taxon>
        <taxon>Actinomycetes</taxon>
        <taxon>Micrococcales</taxon>
        <taxon>Microbacteriaceae</taxon>
        <taxon>Mycetocola</taxon>
    </lineage>
</organism>